<accession>A0A7S2XS33</accession>
<sequence>MTTRRPRAATDTPELVEPPPLSSTLHRGRVSNKNAVFKKVLKRAGFPMVALLAIAFVCFQTTAPQSPILAQELSSASETKAIVETPPLFKLEGCPAHLTQTKDLTTPGPKQYKSADSFDGVQPAFKFGTFFKPSAAKSHMRNDVPYFEFLRKQITSPDVRMALDVGANQGFYTYFLAALGFQQVHAFEISSRNFVALQHGKLYNTPELGARVLPHMVGLSDRSSQFNLADEGTSYGTHLVEAVGNSSGTVQTTTMDCFLLNFHQDLLENIGFMKIDTEGFEMAVLKGMHMSLPRLLNLKQIFMEIGPNRWARSGLSIDEGVAEIGHLMVYLPHAFIFTRNDEACPENIMDSNTVTPSESLTENVKMWKIRKYQMHAIMSKMEQMGADCNFWFSQTPHSPK</sequence>
<feature type="region of interest" description="Disordered" evidence="1">
    <location>
        <begin position="1"/>
        <end position="27"/>
    </location>
</feature>
<keyword evidence="2" id="KW-1133">Transmembrane helix</keyword>
<dbReference type="SUPFAM" id="SSF53335">
    <property type="entry name" value="S-adenosyl-L-methionine-dependent methyltransferases"/>
    <property type="match status" value="1"/>
</dbReference>
<dbReference type="NCBIfam" id="TIGR01444">
    <property type="entry name" value="fkbM_fam"/>
    <property type="match status" value="1"/>
</dbReference>
<dbReference type="Pfam" id="PF05050">
    <property type="entry name" value="Methyltransf_21"/>
    <property type="match status" value="1"/>
</dbReference>
<gene>
    <name evidence="4" type="ORF">ASEP1449_LOCUS15995</name>
</gene>
<dbReference type="EMBL" id="HBHQ01023659">
    <property type="protein sequence ID" value="CAD9824161.1"/>
    <property type="molecule type" value="Transcribed_RNA"/>
</dbReference>
<protein>
    <recommendedName>
        <fullName evidence="3">Methyltransferase FkbM domain-containing protein</fullName>
    </recommendedName>
</protein>
<evidence type="ECO:0000256" key="2">
    <source>
        <dbReference type="SAM" id="Phobius"/>
    </source>
</evidence>
<dbReference type="PANTHER" id="PTHR34203:SF15">
    <property type="entry name" value="SLL1173 PROTEIN"/>
    <property type="match status" value="1"/>
</dbReference>
<reference evidence="4" key="1">
    <citation type="submission" date="2021-01" db="EMBL/GenBank/DDBJ databases">
        <authorList>
            <person name="Corre E."/>
            <person name="Pelletier E."/>
            <person name="Niang G."/>
            <person name="Scheremetjew M."/>
            <person name="Finn R."/>
            <person name="Kale V."/>
            <person name="Holt S."/>
            <person name="Cochrane G."/>
            <person name="Meng A."/>
            <person name="Brown T."/>
            <person name="Cohen L."/>
        </authorList>
    </citation>
    <scope>NUCLEOTIDE SEQUENCE</scope>
    <source>
        <strain evidence="4">CCMP2084</strain>
    </source>
</reference>
<dbReference type="InterPro" id="IPR006342">
    <property type="entry name" value="FkbM_mtfrase"/>
</dbReference>
<keyword evidence="2" id="KW-0472">Membrane</keyword>
<feature type="domain" description="Methyltransferase FkbM" evidence="3">
    <location>
        <begin position="164"/>
        <end position="331"/>
    </location>
</feature>
<dbReference type="AlphaFoldDB" id="A0A7S2XS33"/>
<evidence type="ECO:0000313" key="4">
    <source>
        <dbReference type="EMBL" id="CAD9824161.1"/>
    </source>
</evidence>
<proteinExistence type="predicted"/>
<dbReference type="InterPro" id="IPR029063">
    <property type="entry name" value="SAM-dependent_MTases_sf"/>
</dbReference>
<evidence type="ECO:0000256" key="1">
    <source>
        <dbReference type="SAM" id="MobiDB-lite"/>
    </source>
</evidence>
<dbReference type="InterPro" id="IPR052514">
    <property type="entry name" value="SAM-dependent_MTase"/>
</dbReference>
<dbReference type="PANTHER" id="PTHR34203">
    <property type="entry name" value="METHYLTRANSFERASE, FKBM FAMILY PROTEIN"/>
    <property type="match status" value="1"/>
</dbReference>
<name>A0A7S2XS33_9STRA</name>
<keyword evidence="2" id="KW-0812">Transmembrane</keyword>
<evidence type="ECO:0000259" key="3">
    <source>
        <dbReference type="Pfam" id="PF05050"/>
    </source>
</evidence>
<dbReference type="Gene3D" id="3.40.50.150">
    <property type="entry name" value="Vaccinia Virus protein VP39"/>
    <property type="match status" value="1"/>
</dbReference>
<organism evidence="4">
    <name type="scientific">Attheya septentrionalis</name>
    <dbReference type="NCBI Taxonomy" id="420275"/>
    <lineage>
        <taxon>Eukaryota</taxon>
        <taxon>Sar</taxon>
        <taxon>Stramenopiles</taxon>
        <taxon>Ochrophyta</taxon>
        <taxon>Bacillariophyta</taxon>
        <taxon>Coscinodiscophyceae</taxon>
        <taxon>Chaetocerotophycidae</taxon>
        <taxon>Chaetocerotales</taxon>
        <taxon>Attheyaceae</taxon>
        <taxon>Attheya</taxon>
    </lineage>
</organism>
<feature type="transmembrane region" description="Helical" evidence="2">
    <location>
        <begin position="44"/>
        <end position="63"/>
    </location>
</feature>